<reference evidence="1" key="1">
    <citation type="journal article" date="2015" name="Nature">
        <title>Complex archaea that bridge the gap between prokaryotes and eukaryotes.</title>
        <authorList>
            <person name="Spang A."/>
            <person name="Saw J.H."/>
            <person name="Jorgensen S.L."/>
            <person name="Zaremba-Niedzwiedzka K."/>
            <person name="Martijn J."/>
            <person name="Lind A.E."/>
            <person name="van Eijk R."/>
            <person name="Schleper C."/>
            <person name="Guy L."/>
            <person name="Ettema T.J."/>
        </authorList>
    </citation>
    <scope>NUCLEOTIDE SEQUENCE</scope>
</reference>
<accession>A0A0F9PM64</accession>
<name>A0A0F9PM64_9ZZZZ</name>
<dbReference type="AlphaFoldDB" id="A0A0F9PM64"/>
<gene>
    <name evidence="1" type="ORF">LCGC14_1120890</name>
</gene>
<comment type="caution">
    <text evidence="1">The sequence shown here is derived from an EMBL/GenBank/DDBJ whole genome shotgun (WGS) entry which is preliminary data.</text>
</comment>
<evidence type="ECO:0000313" key="1">
    <source>
        <dbReference type="EMBL" id="KKN02136.1"/>
    </source>
</evidence>
<organism evidence="1">
    <name type="scientific">marine sediment metagenome</name>
    <dbReference type="NCBI Taxonomy" id="412755"/>
    <lineage>
        <taxon>unclassified sequences</taxon>
        <taxon>metagenomes</taxon>
        <taxon>ecological metagenomes</taxon>
    </lineage>
</organism>
<sequence length="92" mass="10162">MKAATFTALTTATILLFGGMAVATWEPEPSLRLEDATLNADAGSNWRCVVIDGKHYLGRIKEGESINLSLTPGSCYYIQRLRDEKVARKEKT</sequence>
<protein>
    <submittedName>
        <fullName evidence="1">Uncharacterized protein</fullName>
    </submittedName>
</protein>
<dbReference type="EMBL" id="LAZR01005181">
    <property type="protein sequence ID" value="KKN02136.1"/>
    <property type="molecule type" value="Genomic_DNA"/>
</dbReference>
<proteinExistence type="predicted"/>